<dbReference type="SMART" id="SM00248">
    <property type="entry name" value="ANK"/>
    <property type="match status" value="1"/>
</dbReference>
<feature type="repeat" description="ANK" evidence="14">
    <location>
        <begin position="750"/>
        <end position="782"/>
    </location>
</feature>
<reference evidence="17" key="2">
    <citation type="submission" date="2025-08" db="UniProtKB">
        <authorList>
            <consortium name="RefSeq"/>
        </authorList>
    </citation>
    <scope>IDENTIFICATION</scope>
    <source>
        <tissue evidence="17">Young leaves</tissue>
    </source>
</reference>
<keyword evidence="9" id="KW-0175">Coiled coil</keyword>
<dbReference type="InterPro" id="IPR027417">
    <property type="entry name" value="P-loop_NTPase"/>
</dbReference>
<evidence type="ECO:0000256" key="8">
    <source>
        <dbReference type="ARBA" id="ARBA00023043"/>
    </source>
</evidence>
<dbReference type="SUPFAM" id="SSF52540">
    <property type="entry name" value="P-loop containing nucleoside triphosphate hydrolases"/>
    <property type="match status" value="1"/>
</dbReference>
<dbReference type="GO" id="GO:0003712">
    <property type="term" value="F:transcription coregulator activity"/>
    <property type="evidence" value="ECO:0007669"/>
    <property type="project" value="TreeGrafter"/>
</dbReference>
<evidence type="ECO:0000256" key="3">
    <source>
        <dbReference type="ARBA" id="ARBA00022553"/>
    </source>
</evidence>
<evidence type="ECO:0000256" key="1">
    <source>
        <dbReference type="ARBA" id="ARBA00004123"/>
    </source>
</evidence>
<evidence type="ECO:0000259" key="15">
    <source>
        <dbReference type="PROSITE" id="PS51437"/>
    </source>
</evidence>
<dbReference type="GO" id="GO:0009409">
    <property type="term" value="P:response to cold"/>
    <property type="evidence" value="ECO:0007669"/>
    <property type="project" value="UniProtKB-ARBA"/>
</dbReference>
<evidence type="ECO:0000256" key="14">
    <source>
        <dbReference type="PROSITE-ProRule" id="PRU00023"/>
    </source>
</evidence>
<keyword evidence="5" id="KW-0106">Calcium</keyword>
<evidence type="ECO:0000256" key="12">
    <source>
        <dbReference type="ARBA" id="ARBA00023163"/>
    </source>
</evidence>
<dbReference type="GO" id="GO:0006357">
    <property type="term" value="P:regulation of transcription by RNA polymerase II"/>
    <property type="evidence" value="ECO:0007669"/>
    <property type="project" value="TreeGrafter"/>
</dbReference>
<dbReference type="SUPFAM" id="SSF48403">
    <property type="entry name" value="Ankyrin repeat"/>
    <property type="match status" value="1"/>
</dbReference>
<keyword evidence="11" id="KW-0010">Activator</keyword>
<accession>A0A8B7CVF9</accession>
<comment type="subcellular location">
    <subcellularLocation>
        <location evidence="1">Nucleus</location>
    </subcellularLocation>
</comment>
<dbReference type="SUPFAM" id="SSF81296">
    <property type="entry name" value="E set domains"/>
    <property type="match status" value="1"/>
</dbReference>
<gene>
    <name evidence="17" type="primary">LOC103719811</name>
</gene>
<organism evidence="16 17">
    <name type="scientific">Phoenix dactylifera</name>
    <name type="common">Date palm</name>
    <dbReference type="NCBI Taxonomy" id="42345"/>
    <lineage>
        <taxon>Eukaryota</taxon>
        <taxon>Viridiplantae</taxon>
        <taxon>Streptophyta</taxon>
        <taxon>Embryophyta</taxon>
        <taxon>Tracheophyta</taxon>
        <taxon>Spermatophyta</taxon>
        <taxon>Magnoliopsida</taxon>
        <taxon>Liliopsida</taxon>
        <taxon>Arecaceae</taxon>
        <taxon>Coryphoideae</taxon>
        <taxon>Phoeniceae</taxon>
        <taxon>Phoenix</taxon>
    </lineage>
</organism>
<keyword evidence="8 14" id="KW-0040">ANK repeat</keyword>
<evidence type="ECO:0000256" key="4">
    <source>
        <dbReference type="ARBA" id="ARBA00022737"/>
    </source>
</evidence>
<dbReference type="Gene3D" id="2.60.40.10">
    <property type="entry name" value="Immunoglobulins"/>
    <property type="match status" value="1"/>
</dbReference>
<dbReference type="CDD" id="cd00102">
    <property type="entry name" value="IPT"/>
    <property type="match status" value="1"/>
</dbReference>
<evidence type="ECO:0000256" key="5">
    <source>
        <dbReference type="ARBA" id="ARBA00022837"/>
    </source>
</evidence>
<dbReference type="InterPro" id="IPR002909">
    <property type="entry name" value="IPT_dom"/>
</dbReference>
<keyword evidence="7" id="KW-0805">Transcription regulation</keyword>
<evidence type="ECO:0000313" key="17">
    <source>
        <dbReference type="RefSeq" id="XP_008807442.1"/>
    </source>
</evidence>
<dbReference type="InterPro" id="IPR013783">
    <property type="entry name" value="Ig-like_fold"/>
</dbReference>
<dbReference type="Gene3D" id="1.20.5.190">
    <property type="match status" value="1"/>
</dbReference>
<name>A0A8B7CVF9_PHODC</name>
<keyword evidence="13" id="KW-0539">Nucleus</keyword>
<evidence type="ECO:0000256" key="6">
    <source>
        <dbReference type="ARBA" id="ARBA00022860"/>
    </source>
</evidence>
<dbReference type="Proteomes" id="UP000228380">
    <property type="component" value="Chromosome 14"/>
</dbReference>
<keyword evidence="4" id="KW-0677">Repeat</keyword>
<dbReference type="PROSITE" id="PS50088">
    <property type="entry name" value="ANK_REPEAT"/>
    <property type="match status" value="1"/>
</dbReference>
<dbReference type="InterPro" id="IPR005559">
    <property type="entry name" value="CG-1_dom"/>
</dbReference>
<keyword evidence="12" id="KW-0804">Transcription</keyword>
<dbReference type="PANTHER" id="PTHR23335:SF1">
    <property type="entry name" value="CALMODULIN-BINDING TRANSCRIPTION ACTIVATOR, ISOFORM F"/>
    <property type="match status" value="1"/>
</dbReference>
<dbReference type="Pfam" id="PF00612">
    <property type="entry name" value="IQ"/>
    <property type="match status" value="2"/>
</dbReference>
<sequence length="1081" mass="120891">MQPVYDINVLQQDAHTRWLKPSEVLFILQNYERFPLSQEPAQRPPSGSLFLFNRRILRFFRKDGHMWRRKRDGRTVGEAHERLKVGNVDVLNCYYAHGEQNPYFQRRSYWMLDPAYDHIVLVHYREVAEGRYVSGSISNLSTESCSTFNQSTSVSNAQFRGFMSGTNGLYEPYRSSCSPGSVEEVSSKFVIENLESDRINKMDKSLSDGQSSRPEVSQALRKLAVQLSLDDDDNSIFFDDLPVYTDRNENLQDQDFGTRDSLQESRENLLHGLEFTGQGQLEEARKQKNYNSIQSLKTFDDHVMQQNQSPCLDYGIERKQSPSWKDMLELSSSSAGVDSHVNTSNISVVDGISESSNCSTRAFGSASPARNMFNHDAWISSSERVDMSATPFEESENLTWLTAESRPTGNLISESDLSLQLSATRRFLLGSGNPVESPTSSSQLSDAGVHHSSGTSIVEANFLLRKENSTDWMGTVPLAAGNDTYTPDFSGSWFDHSQFESSVGMYSSLTVAQKQRFSIHEICPEWAFSFESTKVIITGEFLCNPSECAWAVMFGDLEVPLEIVQDGVLRCQAPQHRPGKVTLCITSGNRESCSEVREFEFRAIAKTSSSIGTSSSIDATKSAEELSLLARLVQILLCGHDSLTVSKGAVAEVEQSRKLKTTDDPWRQIIESLQVGCESSLGSIEWIMQELLKDKLQHWISSKNQGNDGASCLLSKQEQGIIHLISGLGYEWALNPILSAGVGINFRDANGWTALHWAAHFGRENMVAELLAAGASAGAVTDPTPQDPVGKTPGFIASARGHKGLAGYLSEVALTSHLSSLTMEENQISKVSAEVEAERAVESISQRSVQIHGGGTEDELSLKDSLAAVRNAAQAAARIQAAFRAHSFRKRRYKAALSQDDYGMTQEDIQGLSAASRLFHGSHDQKFDKAALSIQKKYRGWKGRKDFLTLRHHVVKIQAHVRGHQVRRKYRDILRAVSVVEKVVLRWRRRGVGLRGFRAEPELLGDEEEEEDVAKVFRKQKVDAALDEAMSRVLSMVDSPDARQQYRRMLERYRQAMPVSDEATSRFRDDFEIIENDGFMN</sequence>
<dbReference type="FunFam" id="1.20.5.190:FF:000003">
    <property type="entry name" value="Calmodulin-binding transcription activator 2"/>
    <property type="match status" value="1"/>
</dbReference>
<dbReference type="GO" id="GO:0005634">
    <property type="term" value="C:nucleus"/>
    <property type="evidence" value="ECO:0007669"/>
    <property type="project" value="UniProtKB-SubCell"/>
</dbReference>
<reference evidence="16" key="1">
    <citation type="journal article" date="2019" name="Nat. Commun.">
        <title>Genome-wide association mapping of date palm fruit traits.</title>
        <authorList>
            <person name="Hazzouri K.M."/>
            <person name="Gros-Balthazard M."/>
            <person name="Flowers J.M."/>
            <person name="Copetti D."/>
            <person name="Lemansour A."/>
            <person name="Lebrun M."/>
            <person name="Masmoudi K."/>
            <person name="Ferrand S."/>
            <person name="Dhar M.I."/>
            <person name="Fresquez Z.A."/>
            <person name="Rosas U."/>
            <person name="Zhang J."/>
            <person name="Talag J."/>
            <person name="Lee S."/>
            <person name="Kudrna D."/>
            <person name="Powell R.F."/>
            <person name="Leitch I.J."/>
            <person name="Krueger R.R."/>
            <person name="Wing R.A."/>
            <person name="Amiri K.M.A."/>
            <person name="Purugganan M.D."/>
        </authorList>
    </citation>
    <scope>NUCLEOTIDE SEQUENCE [LARGE SCALE GENOMIC DNA]</scope>
    <source>
        <strain evidence="16">cv. Khalas</strain>
    </source>
</reference>
<dbReference type="PROSITE" id="PS50297">
    <property type="entry name" value="ANK_REP_REGION"/>
    <property type="match status" value="1"/>
</dbReference>
<dbReference type="Pfam" id="PF01833">
    <property type="entry name" value="TIG"/>
    <property type="match status" value="1"/>
</dbReference>
<dbReference type="Pfam" id="PF03859">
    <property type="entry name" value="CG-1"/>
    <property type="match status" value="1"/>
</dbReference>
<dbReference type="AlphaFoldDB" id="A0A8B7CVF9"/>
<dbReference type="InterPro" id="IPR002110">
    <property type="entry name" value="Ankyrin_rpt"/>
</dbReference>
<dbReference type="GO" id="GO:0005516">
    <property type="term" value="F:calmodulin binding"/>
    <property type="evidence" value="ECO:0007669"/>
    <property type="project" value="UniProtKB-KW"/>
</dbReference>
<dbReference type="KEGG" id="pda:103719811"/>
<dbReference type="Gene3D" id="1.25.40.20">
    <property type="entry name" value="Ankyrin repeat-containing domain"/>
    <property type="match status" value="1"/>
</dbReference>
<evidence type="ECO:0000256" key="7">
    <source>
        <dbReference type="ARBA" id="ARBA00023015"/>
    </source>
</evidence>
<dbReference type="SMART" id="SM00015">
    <property type="entry name" value="IQ"/>
    <property type="match status" value="3"/>
</dbReference>
<comment type="similarity">
    <text evidence="2">Belongs to the CAMTA family.</text>
</comment>
<dbReference type="PROSITE" id="PS50096">
    <property type="entry name" value="IQ"/>
    <property type="match status" value="3"/>
</dbReference>
<evidence type="ECO:0000313" key="16">
    <source>
        <dbReference type="Proteomes" id="UP000228380"/>
    </source>
</evidence>
<proteinExistence type="inferred from homology"/>
<keyword evidence="6" id="KW-0112">Calmodulin-binding</keyword>
<dbReference type="GeneID" id="103719811"/>
<protein>
    <submittedName>
        <fullName evidence="17">Calmodulin-binding transcription activator 4-like</fullName>
    </submittedName>
</protein>
<dbReference type="InterPro" id="IPR014756">
    <property type="entry name" value="Ig_E-set"/>
</dbReference>
<feature type="domain" description="CG-1" evidence="15">
    <location>
        <begin position="7"/>
        <end position="133"/>
    </location>
</feature>
<evidence type="ECO:0000256" key="13">
    <source>
        <dbReference type="ARBA" id="ARBA00023242"/>
    </source>
</evidence>
<dbReference type="InterPro" id="IPR000048">
    <property type="entry name" value="IQ_motif_EF-hand-BS"/>
</dbReference>
<evidence type="ECO:0000256" key="11">
    <source>
        <dbReference type="ARBA" id="ARBA00023159"/>
    </source>
</evidence>
<keyword evidence="10" id="KW-0238">DNA-binding</keyword>
<dbReference type="PANTHER" id="PTHR23335">
    <property type="entry name" value="CALMODULIN-BINDING TRANSCRIPTION ACTIVATOR CAMTA"/>
    <property type="match status" value="1"/>
</dbReference>
<dbReference type="GO" id="GO:0003690">
    <property type="term" value="F:double-stranded DNA binding"/>
    <property type="evidence" value="ECO:0007669"/>
    <property type="project" value="TreeGrafter"/>
</dbReference>
<dbReference type="PROSITE" id="PS51437">
    <property type="entry name" value="CG_1"/>
    <property type="match status" value="1"/>
</dbReference>
<evidence type="ECO:0000256" key="10">
    <source>
        <dbReference type="ARBA" id="ARBA00023125"/>
    </source>
</evidence>
<dbReference type="OrthoDB" id="407555at2759"/>
<keyword evidence="3" id="KW-0597">Phosphoprotein</keyword>
<dbReference type="FunFam" id="2.60.40.10:FF:000314">
    <property type="entry name" value="Calmodulin-binding transcription activator 2"/>
    <property type="match status" value="1"/>
</dbReference>
<dbReference type="Pfam" id="PF12796">
    <property type="entry name" value="Ank_2"/>
    <property type="match status" value="1"/>
</dbReference>
<evidence type="ECO:0000256" key="2">
    <source>
        <dbReference type="ARBA" id="ARBA00008267"/>
    </source>
</evidence>
<evidence type="ECO:0000256" key="9">
    <source>
        <dbReference type="ARBA" id="ARBA00023054"/>
    </source>
</evidence>
<dbReference type="InterPro" id="IPR036770">
    <property type="entry name" value="Ankyrin_rpt-contain_sf"/>
</dbReference>
<keyword evidence="16" id="KW-1185">Reference proteome</keyword>
<dbReference type="RefSeq" id="XP_008807442.1">
    <property type="nucleotide sequence ID" value="XM_008809220.4"/>
</dbReference>
<dbReference type="SMART" id="SM01076">
    <property type="entry name" value="CG-1"/>
    <property type="match status" value="1"/>
</dbReference>